<evidence type="ECO:0000256" key="1">
    <source>
        <dbReference type="SAM" id="MobiDB-lite"/>
    </source>
</evidence>
<dbReference type="Proteomes" id="UP000887159">
    <property type="component" value="Unassembled WGS sequence"/>
</dbReference>
<sequence length="243" mass="27710">MNSDMLDSESENIDTPHERRSPSPPLMPPSPCDLEEELQSINLTSHCGNLIADIENIINNTDDYYFNSENEKNQYASKLLSLFIEGTELWNNLKQKQPQKPTPPPEKSIKKPRTTEVETFNKNGNLTIDDLPAHRNEGNENVIQTLPPRTPEAPRFCPPPPITIDNIVNSAAFLKKLQTMTKEDFMGCVIGKGLRVYPKTPQAYHTIRNYIDKEKLEAYTYQLSEEKKLKVVIRSMPSDMPPQ</sequence>
<comment type="caution">
    <text evidence="2">The sequence shown here is derived from an EMBL/GenBank/DDBJ whole genome shotgun (WGS) entry which is preliminary data.</text>
</comment>
<evidence type="ECO:0000313" key="2">
    <source>
        <dbReference type="EMBL" id="GFY27898.1"/>
    </source>
</evidence>
<feature type="region of interest" description="Disordered" evidence="1">
    <location>
        <begin position="94"/>
        <end position="114"/>
    </location>
</feature>
<dbReference type="AlphaFoldDB" id="A0A8X6W480"/>
<gene>
    <name evidence="2" type="ORF">TNCV_243621</name>
</gene>
<accession>A0A8X6W480</accession>
<protein>
    <submittedName>
        <fullName evidence="2">Uncharacterized protein</fullName>
    </submittedName>
</protein>
<evidence type="ECO:0000313" key="3">
    <source>
        <dbReference type="Proteomes" id="UP000887159"/>
    </source>
</evidence>
<keyword evidence="3" id="KW-1185">Reference proteome</keyword>
<name>A0A8X6W480_TRICX</name>
<proteinExistence type="predicted"/>
<dbReference type="EMBL" id="BMAU01021381">
    <property type="protein sequence ID" value="GFY27898.1"/>
    <property type="molecule type" value="Genomic_DNA"/>
</dbReference>
<feature type="region of interest" description="Disordered" evidence="1">
    <location>
        <begin position="1"/>
        <end position="30"/>
    </location>
</feature>
<feature type="compositionally biased region" description="Acidic residues" evidence="1">
    <location>
        <begin position="1"/>
        <end position="12"/>
    </location>
</feature>
<reference evidence="2" key="1">
    <citation type="submission" date="2020-08" db="EMBL/GenBank/DDBJ databases">
        <title>Multicomponent nature underlies the extraordinary mechanical properties of spider dragline silk.</title>
        <authorList>
            <person name="Kono N."/>
            <person name="Nakamura H."/>
            <person name="Mori M."/>
            <person name="Yoshida Y."/>
            <person name="Ohtoshi R."/>
            <person name="Malay A.D."/>
            <person name="Moran D.A.P."/>
            <person name="Tomita M."/>
            <person name="Numata K."/>
            <person name="Arakawa K."/>
        </authorList>
    </citation>
    <scope>NUCLEOTIDE SEQUENCE</scope>
</reference>
<organism evidence="2 3">
    <name type="scientific">Trichonephila clavipes</name>
    <name type="common">Golden silk orbweaver</name>
    <name type="synonym">Nephila clavipes</name>
    <dbReference type="NCBI Taxonomy" id="2585209"/>
    <lineage>
        <taxon>Eukaryota</taxon>
        <taxon>Metazoa</taxon>
        <taxon>Ecdysozoa</taxon>
        <taxon>Arthropoda</taxon>
        <taxon>Chelicerata</taxon>
        <taxon>Arachnida</taxon>
        <taxon>Araneae</taxon>
        <taxon>Araneomorphae</taxon>
        <taxon>Entelegynae</taxon>
        <taxon>Araneoidea</taxon>
        <taxon>Nephilidae</taxon>
        <taxon>Trichonephila</taxon>
    </lineage>
</organism>